<protein>
    <submittedName>
        <fullName evidence="1">Uncharacterized protein</fullName>
    </submittedName>
</protein>
<evidence type="ECO:0000313" key="1">
    <source>
        <dbReference type="EMBL" id="JAD42017.1"/>
    </source>
</evidence>
<dbReference type="AlphaFoldDB" id="A0A0A9A4Q1"/>
<sequence>MVHVTASECLWQSSLDLGDTIHWSTLSLYERRQINFDLGGVICPSLTLAGGGRLGGMGKIERT</sequence>
<dbReference type="EMBL" id="GBRH01255878">
    <property type="protein sequence ID" value="JAD42017.1"/>
    <property type="molecule type" value="Transcribed_RNA"/>
</dbReference>
<reference evidence="1" key="2">
    <citation type="journal article" date="2015" name="Data Brief">
        <title>Shoot transcriptome of the giant reed, Arundo donax.</title>
        <authorList>
            <person name="Barrero R.A."/>
            <person name="Guerrero F.D."/>
            <person name="Moolhuijzen P."/>
            <person name="Goolsby J.A."/>
            <person name="Tidwell J."/>
            <person name="Bellgard S.E."/>
            <person name="Bellgard M.I."/>
        </authorList>
    </citation>
    <scope>NUCLEOTIDE SEQUENCE</scope>
    <source>
        <tissue evidence="1">Shoot tissue taken approximately 20 cm above the soil surface</tissue>
    </source>
</reference>
<accession>A0A0A9A4Q1</accession>
<reference evidence="1" key="1">
    <citation type="submission" date="2014-09" db="EMBL/GenBank/DDBJ databases">
        <authorList>
            <person name="Magalhaes I.L.F."/>
            <person name="Oliveira U."/>
            <person name="Santos F.R."/>
            <person name="Vidigal T.H.D.A."/>
            <person name="Brescovit A.D."/>
            <person name="Santos A.J."/>
        </authorList>
    </citation>
    <scope>NUCLEOTIDE SEQUENCE</scope>
    <source>
        <tissue evidence="1">Shoot tissue taken approximately 20 cm above the soil surface</tissue>
    </source>
</reference>
<name>A0A0A9A4Q1_ARUDO</name>
<organism evidence="1">
    <name type="scientific">Arundo donax</name>
    <name type="common">Giant reed</name>
    <name type="synonym">Donax arundinaceus</name>
    <dbReference type="NCBI Taxonomy" id="35708"/>
    <lineage>
        <taxon>Eukaryota</taxon>
        <taxon>Viridiplantae</taxon>
        <taxon>Streptophyta</taxon>
        <taxon>Embryophyta</taxon>
        <taxon>Tracheophyta</taxon>
        <taxon>Spermatophyta</taxon>
        <taxon>Magnoliopsida</taxon>
        <taxon>Liliopsida</taxon>
        <taxon>Poales</taxon>
        <taxon>Poaceae</taxon>
        <taxon>PACMAD clade</taxon>
        <taxon>Arundinoideae</taxon>
        <taxon>Arundineae</taxon>
        <taxon>Arundo</taxon>
    </lineage>
</organism>
<proteinExistence type="predicted"/>